<dbReference type="Proteomes" id="UP000179264">
    <property type="component" value="Unassembled WGS sequence"/>
</dbReference>
<dbReference type="AlphaFoldDB" id="A0A1G2T8F5"/>
<gene>
    <name evidence="2" type="ORF">A2W58_00030</name>
</gene>
<sequence length="89" mass="10477">MKRNAIKKTTLDNLAHMVARGFQSVKTDLEAIEKRLINKIEEVEEVLTNRINGVERRIDDLALNRATRDEVYKIDRRLIRMERKVGTEK</sequence>
<keyword evidence="1" id="KW-0175">Coiled coil</keyword>
<reference evidence="2 3" key="1">
    <citation type="journal article" date="2016" name="Nat. Commun.">
        <title>Thousands of microbial genomes shed light on interconnected biogeochemical processes in an aquifer system.</title>
        <authorList>
            <person name="Anantharaman K."/>
            <person name="Brown C.T."/>
            <person name="Hug L.A."/>
            <person name="Sharon I."/>
            <person name="Castelle C.J."/>
            <person name="Probst A.J."/>
            <person name="Thomas B.C."/>
            <person name="Singh A."/>
            <person name="Wilkins M.J."/>
            <person name="Karaoz U."/>
            <person name="Brodie E.L."/>
            <person name="Williams K.H."/>
            <person name="Hubbard S.S."/>
            <person name="Banfield J.F."/>
        </authorList>
    </citation>
    <scope>NUCLEOTIDE SEQUENCE [LARGE SCALE GENOMIC DNA]</scope>
</reference>
<proteinExistence type="predicted"/>
<protein>
    <submittedName>
        <fullName evidence="2">Uncharacterized protein</fullName>
    </submittedName>
</protein>
<evidence type="ECO:0000313" key="3">
    <source>
        <dbReference type="Proteomes" id="UP000179264"/>
    </source>
</evidence>
<feature type="coiled-coil region" evidence="1">
    <location>
        <begin position="26"/>
        <end position="57"/>
    </location>
</feature>
<evidence type="ECO:0000256" key="1">
    <source>
        <dbReference type="SAM" id="Coils"/>
    </source>
</evidence>
<dbReference type="EMBL" id="MHVL01000032">
    <property type="protein sequence ID" value="OHA92891.1"/>
    <property type="molecule type" value="Genomic_DNA"/>
</dbReference>
<comment type="caution">
    <text evidence="2">The sequence shown here is derived from an EMBL/GenBank/DDBJ whole genome shotgun (WGS) entry which is preliminary data.</text>
</comment>
<organism evidence="2 3">
    <name type="scientific">Candidatus Zambryskibacteria bacterium RIFCSPHIGHO2_02_38_10.5</name>
    <dbReference type="NCBI Taxonomy" id="1802742"/>
    <lineage>
        <taxon>Bacteria</taxon>
        <taxon>Candidatus Zambryskiibacteriota</taxon>
    </lineage>
</organism>
<accession>A0A1G2T8F5</accession>
<name>A0A1G2T8F5_9BACT</name>
<evidence type="ECO:0000313" key="2">
    <source>
        <dbReference type="EMBL" id="OHA92891.1"/>
    </source>
</evidence>